<dbReference type="EMBL" id="JADIMG010000089">
    <property type="protein sequence ID" value="MBO8460521.1"/>
    <property type="molecule type" value="Genomic_DNA"/>
</dbReference>
<accession>A0A9D9HUP5</accession>
<comment type="caution">
    <text evidence="2">The sequence shown here is derived from an EMBL/GenBank/DDBJ whole genome shotgun (WGS) entry which is preliminary data.</text>
</comment>
<keyword evidence="1" id="KW-0732">Signal</keyword>
<proteinExistence type="predicted"/>
<feature type="signal peptide" evidence="1">
    <location>
        <begin position="1"/>
        <end position="23"/>
    </location>
</feature>
<evidence type="ECO:0000256" key="1">
    <source>
        <dbReference type="SAM" id="SignalP"/>
    </source>
</evidence>
<evidence type="ECO:0000313" key="2">
    <source>
        <dbReference type="EMBL" id="MBO8460521.1"/>
    </source>
</evidence>
<reference evidence="2" key="1">
    <citation type="submission" date="2020-10" db="EMBL/GenBank/DDBJ databases">
        <authorList>
            <person name="Gilroy R."/>
        </authorList>
    </citation>
    <scope>NUCLEOTIDE SEQUENCE</scope>
    <source>
        <strain evidence="2">G3-3990</strain>
    </source>
</reference>
<reference evidence="2" key="2">
    <citation type="journal article" date="2021" name="PeerJ">
        <title>Extensive microbial diversity within the chicken gut microbiome revealed by metagenomics and culture.</title>
        <authorList>
            <person name="Gilroy R."/>
            <person name="Ravi A."/>
            <person name="Getino M."/>
            <person name="Pursley I."/>
            <person name="Horton D.L."/>
            <person name="Alikhan N.F."/>
            <person name="Baker D."/>
            <person name="Gharbi K."/>
            <person name="Hall N."/>
            <person name="Watson M."/>
            <person name="Adriaenssens E.M."/>
            <person name="Foster-Nyarko E."/>
            <person name="Jarju S."/>
            <person name="Secka A."/>
            <person name="Antonio M."/>
            <person name="Oren A."/>
            <person name="Chaudhuri R.R."/>
            <person name="La Ragione R."/>
            <person name="Hildebrand F."/>
            <person name="Pallen M.J."/>
        </authorList>
    </citation>
    <scope>NUCLEOTIDE SEQUENCE</scope>
    <source>
        <strain evidence="2">G3-3990</strain>
    </source>
</reference>
<dbReference type="Proteomes" id="UP000823641">
    <property type="component" value="Unassembled WGS sequence"/>
</dbReference>
<protein>
    <recommendedName>
        <fullName evidence="4">Lipoprotein</fullName>
    </recommendedName>
</protein>
<dbReference type="AlphaFoldDB" id="A0A9D9HUP5"/>
<organism evidence="2 3">
    <name type="scientific">Candidatus Gallipaludibacter merdavium</name>
    <dbReference type="NCBI Taxonomy" id="2840839"/>
    <lineage>
        <taxon>Bacteria</taxon>
        <taxon>Pseudomonadati</taxon>
        <taxon>Bacteroidota</taxon>
        <taxon>Bacteroidia</taxon>
        <taxon>Bacteroidales</taxon>
        <taxon>Candidatus Gallipaludibacter</taxon>
    </lineage>
</organism>
<gene>
    <name evidence="2" type="ORF">IAA73_09340</name>
</gene>
<name>A0A9D9HUP5_9BACT</name>
<feature type="chain" id="PRO_5039391262" description="Lipoprotein" evidence="1">
    <location>
        <begin position="24"/>
        <end position="178"/>
    </location>
</feature>
<sequence length="178" mass="20330">MKKSIFYLSLFLLSLTACGPAVWSPFPEADFVSYLPYTTGDKITFESDGETMVWEVTDTKYEYFENNNPNVKSPPEEVYFFVNIKNGNHEGKIKLTATYRDNLSASIDIYEGAYFESDGIFYVGYSSEVEKRKDFKTLLVNTLQLEGTNADNKAIIEKNKGVTQFETNGKVWKLVELK</sequence>
<dbReference type="PROSITE" id="PS51257">
    <property type="entry name" value="PROKAR_LIPOPROTEIN"/>
    <property type="match status" value="1"/>
</dbReference>
<evidence type="ECO:0000313" key="3">
    <source>
        <dbReference type="Proteomes" id="UP000823641"/>
    </source>
</evidence>
<evidence type="ECO:0008006" key="4">
    <source>
        <dbReference type="Google" id="ProtNLM"/>
    </source>
</evidence>